<reference evidence="2 3" key="1">
    <citation type="submission" date="2019-02" db="EMBL/GenBank/DDBJ databases">
        <title>Draft genome sequences of novel Actinobacteria.</title>
        <authorList>
            <person name="Sahin N."/>
            <person name="Ay H."/>
            <person name="Saygin H."/>
        </authorList>
    </citation>
    <scope>NUCLEOTIDE SEQUENCE [LARGE SCALE GENOMIC DNA]</scope>
    <source>
        <strain evidence="2 3">JCM 30529</strain>
    </source>
</reference>
<keyword evidence="1" id="KW-0472">Membrane</keyword>
<dbReference type="EMBL" id="SMKE01000034">
    <property type="protein sequence ID" value="TDC01778.1"/>
    <property type="molecule type" value="Genomic_DNA"/>
</dbReference>
<evidence type="ECO:0000313" key="2">
    <source>
        <dbReference type="EMBL" id="TDC01778.1"/>
    </source>
</evidence>
<keyword evidence="1" id="KW-1133">Transmembrane helix</keyword>
<evidence type="ECO:0000313" key="3">
    <source>
        <dbReference type="Proteomes" id="UP000295626"/>
    </source>
</evidence>
<evidence type="ECO:0008006" key="4">
    <source>
        <dbReference type="Google" id="ProtNLM"/>
    </source>
</evidence>
<keyword evidence="1" id="KW-0812">Transmembrane</keyword>
<protein>
    <recommendedName>
        <fullName evidence="4">Extracellular solute-binding protein</fullName>
    </recommendedName>
</protein>
<proteinExistence type="predicted"/>
<organism evidence="2 3">
    <name type="scientific">Micromonospora fluostatini</name>
    <dbReference type="NCBI Taxonomy" id="1629071"/>
    <lineage>
        <taxon>Bacteria</taxon>
        <taxon>Bacillati</taxon>
        <taxon>Actinomycetota</taxon>
        <taxon>Actinomycetes</taxon>
        <taxon>Micromonosporales</taxon>
        <taxon>Micromonosporaceae</taxon>
        <taxon>Micromonospora</taxon>
    </lineage>
</organism>
<keyword evidence="3" id="KW-1185">Reference proteome</keyword>
<accession>A0ABY2DLZ9</accession>
<sequence length="383" mass="41330">MPNVRFLIGLVTVIVVCVVAAVLWVRSATDGTATGTARSTPDVVVTCLGGSEKSELMADADVVRILRDRYHVEVAFQPLGSYDQVQLSADDLRARRIDCLWPSSASAQSVFEARHAGAFPDYRAENLLQSPEVVYAGPRGTEALVRRGLVEQRDHQYHIVDMKSLLLDHVLKKRTWDGIGAADLRGPITVASTDAAKSNSGFVLAQLQLSIVATDDVFQSPSLAQARRALPTVRALYDAQGLQARSSDSGFREWLTQGGEFKSPLYAGYENQLIQMVAGGGVDTASVLANVRMLYPEPTIYSDHPLLALTSTAGRLVEAMKDPEIQTIAWKTYGFRSALRIGANDVADFPDLALAAQVRTTPAPAADVTLALLGCIKDATTCQ</sequence>
<name>A0ABY2DLZ9_9ACTN</name>
<gene>
    <name evidence="2" type="ORF">E1091_02195</name>
</gene>
<feature type="transmembrane region" description="Helical" evidence="1">
    <location>
        <begin position="6"/>
        <end position="25"/>
    </location>
</feature>
<comment type="caution">
    <text evidence="2">The sequence shown here is derived from an EMBL/GenBank/DDBJ whole genome shotgun (WGS) entry which is preliminary data.</text>
</comment>
<evidence type="ECO:0000256" key="1">
    <source>
        <dbReference type="SAM" id="Phobius"/>
    </source>
</evidence>
<dbReference type="Proteomes" id="UP000295626">
    <property type="component" value="Unassembled WGS sequence"/>
</dbReference>